<sequence length="165" mass="19245">MLVKINEIKPNPNNPRLVKDEKFAKLVQSIKDFPKMLELRPIVVNDDMIVLGGNMRLKACKEAGLKEVPIIKASDLTEEQQREFIIKDNLGYGEWDWNMIANEWDENDLNKWGLDIPIFKEPEETEEKMVEDLAWLLSIRCDGEKNAQELYERFINEGLDVKIVN</sequence>
<dbReference type="InterPro" id="IPR036086">
    <property type="entry name" value="ParB/Sulfiredoxin_sf"/>
</dbReference>
<accession>A0A6J5LVJ7</accession>
<dbReference type="Pfam" id="PF02195">
    <property type="entry name" value="ParB_N"/>
    <property type="match status" value="1"/>
</dbReference>
<dbReference type="InterPro" id="IPR003115">
    <property type="entry name" value="ParB_N"/>
</dbReference>
<evidence type="ECO:0000313" key="2">
    <source>
        <dbReference type="EMBL" id="CAB4137077.1"/>
    </source>
</evidence>
<reference evidence="2" key="1">
    <citation type="submission" date="2020-04" db="EMBL/GenBank/DDBJ databases">
        <authorList>
            <person name="Chiriac C."/>
            <person name="Salcher M."/>
            <person name="Ghai R."/>
            <person name="Kavagutti S V."/>
        </authorList>
    </citation>
    <scope>NUCLEOTIDE SEQUENCE</scope>
</reference>
<dbReference type="SUPFAM" id="SSF110849">
    <property type="entry name" value="ParB/Sulfiredoxin"/>
    <property type="match status" value="1"/>
</dbReference>
<proteinExistence type="predicted"/>
<dbReference type="EMBL" id="LR796329">
    <property type="protein sequence ID" value="CAB4137077.1"/>
    <property type="molecule type" value="Genomic_DNA"/>
</dbReference>
<organism evidence="2">
    <name type="scientific">uncultured Caudovirales phage</name>
    <dbReference type="NCBI Taxonomy" id="2100421"/>
    <lineage>
        <taxon>Viruses</taxon>
        <taxon>Duplodnaviria</taxon>
        <taxon>Heunggongvirae</taxon>
        <taxon>Uroviricota</taxon>
        <taxon>Caudoviricetes</taxon>
        <taxon>Peduoviridae</taxon>
        <taxon>Maltschvirus</taxon>
        <taxon>Maltschvirus maltsch</taxon>
    </lineage>
</organism>
<name>A0A6J5LVJ7_9CAUD</name>
<gene>
    <name evidence="2" type="ORF">UFOVP316_14</name>
</gene>
<dbReference type="SMART" id="SM00470">
    <property type="entry name" value="ParB"/>
    <property type="match status" value="1"/>
</dbReference>
<dbReference type="Gene3D" id="3.90.1530.10">
    <property type="entry name" value="Conserved hypothetical protein from pyrococcus furiosus pfu- 392566-001, ParB domain"/>
    <property type="match status" value="1"/>
</dbReference>
<protein>
    <submittedName>
        <fullName evidence="2">ParB/Sulfiredoxin</fullName>
    </submittedName>
</protein>
<evidence type="ECO:0000259" key="1">
    <source>
        <dbReference type="SMART" id="SM00470"/>
    </source>
</evidence>
<feature type="domain" description="ParB-like N-terminal" evidence="1">
    <location>
        <begin position="1"/>
        <end position="90"/>
    </location>
</feature>